<dbReference type="AlphaFoldDB" id="A0ABD2BKN4"/>
<gene>
    <name evidence="1" type="ORF">V1477_014133</name>
</gene>
<dbReference type="EMBL" id="JAYRBN010000074">
    <property type="protein sequence ID" value="KAL2733165.1"/>
    <property type="molecule type" value="Genomic_DNA"/>
</dbReference>
<name>A0ABD2BKN4_VESMC</name>
<reference evidence="1 2" key="1">
    <citation type="journal article" date="2024" name="Ann. Entomol. Soc. Am.">
        <title>Genomic analyses of the southern and eastern yellowjacket wasps (Hymenoptera: Vespidae) reveal evolutionary signatures of social life.</title>
        <authorList>
            <person name="Catto M.A."/>
            <person name="Caine P.B."/>
            <person name="Orr S.E."/>
            <person name="Hunt B.G."/>
            <person name="Goodisman M.A.D."/>
        </authorList>
    </citation>
    <scope>NUCLEOTIDE SEQUENCE [LARGE SCALE GENOMIC DNA]</scope>
    <source>
        <strain evidence="1">232</strain>
        <tissue evidence="1">Head and thorax</tissue>
    </source>
</reference>
<protein>
    <submittedName>
        <fullName evidence="1">Protein artichoke</fullName>
    </submittedName>
</protein>
<proteinExistence type="predicted"/>
<organism evidence="1 2">
    <name type="scientific">Vespula maculifrons</name>
    <name type="common">Eastern yellow jacket</name>
    <name type="synonym">Wasp</name>
    <dbReference type="NCBI Taxonomy" id="7453"/>
    <lineage>
        <taxon>Eukaryota</taxon>
        <taxon>Metazoa</taxon>
        <taxon>Ecdysozoa</taxon>
        <taxon>Arthropoda</taxon>
        <taxon>Hexapoda</taxon>
        <taxon>Insecta</taxon>
        <taxon>Pterygota</taxon>
        <taxon>Neoptera</taxon>
        <taxon>Endopterygota</taxon>
        <taxon>Hymenoptera</taxon>
        <taxon>Apocrita</taxon>
        <taxon>Aculeata</taxon>
        <taxon>Vespoidea</taxon>
        <taxon>Vespidae</taxon>
        <taxon>Vespinae</taxon>
        <taxon>Vespula</taxon>
    </lineage>
</organism>
<accession>A0ABD2BKN4</accession>
<dbReference type="Proteomes" id="UP001607303">
    <property type="component" value="Unassembled WGS sequence"/>
</dbReference>
<evidence type="ECO:0000313" key="1">
    <source>
        <dbReference type="EMBL" id="KAL2733165.1"/>
    </source>
</evidence>
<comment type="caution">
    <text evidence="1">The sequence shown here is derived from an EMBL/GenBank/DDBJ whole genome shotgun (WGS) entry which is preliminary data.</text>
</comment>
<sequence>MSRSRSSCITEEDLDQRRCRPTSFSTNYKSSTLNFDLNRGPVFWSHRRTSKVAMCRRGPHNLWLKRATIRLLSYFRSFDRTLRE</sequence>
<keyword evidence="2" id="KW-1185">Reference proteome</keyword>
<evidence type="ECO:0000313" key="2">
    <source>
        <dbReference type="Proteomes" id="UP001607303"/>
    </source>
</evidence>